<evidence type="ECO:0000256" key="5">
    <source>
        <dbReference type="ARBA" id="ARBA00022833"/>
    </source>
</evidence>
<gene>
    <name evidence="13" type="ORF">EXU30_14570</name>
</gene>
<keyword evidence="14" id="KW-1185">Reference proteome</keyword>
<dbReference type="OrthoDB" id="9773538at2"/>
<comment type="cofactor">
    <cofactor evidence="9">
        <name>Zn(2+)</name>
        <dbReference type="ChEBI" id="CHEBI:29105"/>
    </cofactor>
    <text evidence="9">Binds 1 zinc ion.</text>
</comment>
<dbReference type="PROSITE" id="PS51257">
    <property type="entry name" value="PROKAR_LIPOPROTEIN"/>
    <property type="match status" value="1"/>
</dbReference>
<dbReference type="Pfam" id="PF19310">
    <property type="entry name" value="TOP_N"/>
    <property type="match status" value="1"/>
</dbReference>
<feature type="domain" description="Peptidase M3A/M3B catalytic" evidence="11">
    <location>
        <begin position="291"/>
        <end position="737"/>
    </location>
</feature>
<feature type="domain" description="Oligopeptidase A N-terminal" evidence="12">
    <location>
        <begin position="103"/>
        <end position="216"/>
    </location>
</feature>
<dbReference type="Gene3D" id="1.10.1370.40">
    <property type="match status" value="1"/>
</dbReference>
<dbReference type="GO" id="GO:0004180">
    <property type="term" value="F:carboxypeptidase activity"/>
    <property type="evidence" value="ECO:0007669"/>
    <property type="project" value="TreeGrafter"/>
</dbReference>
<evidence type="ECO:0000313" key="14">
    <source>
        <dbReference type="Proteomes" id="UP000291106"/>
    </source>
</evidence>
<dbReference type="InterPro" id="IPR024077">
    <property type="entry name" value="Neurolysin/TOP_dom2"/>
</dbReference>
<dbReference type="InterPro" id="IPR024079">
    <property type="entry name" value="MetalloPept_cat_dom_sf"/>
</dbReference>
<sequence>MSIHRRFSVLACASAVSIAILATGCSNQQEQESKVAKQAEPSAANATVGAEAAQIATQASLKDGSNPFFNTWDTPYGVPPFDDIKTEHFLPAFKQSMETHLQEVDAIANNEQAATFDNTIKPLELAGADLTRVAMVFFNLTGTESNADMQALQREISPMLSRHSTTIQMNENLFKRIKTVYQTREQSNLNAEQLRLVERMYNDAVRSGANLEGEARERFAAINEQISSLTTSFGQNTLNDSRGFKLVLEETDLDGMSQSMIEAASATAEAQGLKGKYVITLQRSSVEPFLQFSNRRDLREKAFKGWALRGDNDNEFDNKKNVEQIVKLRAERAQLLGYKHHSDYVLSNTMAASPEAAMDLLLKVWDPAVKQAKKEREWILEQMAAEGAKHEFAAWDWRYYAEKVRKARFDLDQGEITQYFELNNMLEAKFYVAEQLFGLTFAERTDIPVYNPSVRVWEVRDASKNVIGLFFGDYYARSTKRSGAWMSAFRTQQKLAGNVKPLIINNMNLNKPAEGEPTLMSFSDATTLFHEFGHALHGLLSDVTYPTLAGTSVSRDWVEFPAQLYEHFIAQPQMLKKFALHYKTNEPLPDALIERMKKASTFNQGFATVEFTASALVDMAYHKMTKVDSIDVRAFEDKTLGDYGKPEEIIMRHRSPHFGHIFAGGYSSAYYAYMWSEILDSDGFNAFVEAGDIFDKQTADKLYKYVFSTGDTLNYDEAYKSFRGRAPTTDALLENRGFKQ</sequence>
<evidence type="ECO:0000256" key="9">
    <source>
        <dbReference type="RuleBase" id="RU003435"/>
    </source>
</evidence>
<evidence type="ECO:0000313" key="13">
    <source>
        <dbReference type="EMBL" id="QBF83779.1"/>
    </source>
</evidence>
<comment type="catalytic activity">
    <reaction evidence="7">
        <text>Hydrolysis of oligopeptides, with broad specificity. Gly or Ala commonly occur as P1 or P1' residues, but more distant residues are also important, as is shown by the fact that Z-Gly-Pro-Gly-|-Gly-Pro-Ala is cleaved, but not Z-(Gly)(5).</text>
        <dbReference type="EC" id="3.4.24.70"/>
    </reaction>
</comment>
<evidence type="ECO:0000259" key="11">
    <source>
        <dbReference type="Pfam" id="PF01432"/>
    </source>
</evidence>
<dbReference type="PANTHER" id="PTHR43660">
    <property type="entry name" value="DIPEPTIDYL CARBOXYPEPTIDASE"/>
    <property type="match status" value="1"/>
</dbReference>
<keyword evidence="4 9" id="KW-0378">Hydrolase</keyword>
<dbReference type="PANTHER" id="PTHR43660:SF1">
    <property type="entry name" value="DIPEPTIDYL CARBOXYPEPTIDASE"/>
    <property type="match status" value="1"/>
</dbReference>
<dbReference type="InterPro" id="IPR001567">
    <property type="entry name" value="Pept_M3A_M3B_dom"/>
</dbReference>
<dbReference type="KEGG" id="smai:EXU30_14570"/>
<dbReference type="CDD" id="cd06456">
    <property type="entry name" value="M3A_DCP"/>
    <property type="match status" value="1"/>
</dbReference>
<keyword evidence="5 9" id="KW-0862">Zinc</keyword>
<dbReference type="InterPro" id="IPR045090">
    <property type="entry name" value="Pept_M3A_M3B"/>
</dbReference>
<dbReference type="AlphaFoldDB" id="A0A411PJP2"/>
<feature type="signal peptide" evidence="10">
    <location>
        <begin position="1"/>
        <end position="22"/>
    </location>
</feature>
<dbReference type="InterPro" id="IPR045666">
    <property type="entry name" value="OpdA_N"/>
</dbReference>
<dbReference type="Proteomes" id="UP000291106">
    <property type="component" value="Chromosome"/>
</dbReference>
<dbReference type="Gene3D" id="3.40.390.10">
    <property type="entry name" value="Collagenase (Catalytic Domain)"/>
    <property type="match status" value="1"/>
</dbReference>
<dbReference type="FunFam" id="3.40.390.10:FF:000009">
    <property type="entry name" value="Oligopeptidase A"/>
    <property type="match status" value="1"/>
</dbReference>
<dbReference type="GO" id="GO:0004222">
    <property type="term" value="F:metalloendopeptidase activity"/>
    <property type="evidence" value="ECO:0007669"/>
    <property type="project" value="UniProtKB-EC"/>
</dbReference>
<feature type="chain" id="PRO_5019059981" description="oligopeptidase A" evidence="10">
    <location>
        <begin position="23"/>
        <end position="740"/>
    </location>
</feature>
<dbReference type="RefSeq" id="WP_130601233.1">
    <property type="nucleotide sequence ID" value="NZ_CP036200.1"/>
</dbReference>
<evidence type="ECO:0000256" key="3">
    <source>
        <dbReference type="ARBA" id="ARBA00022723"/>
    </source>
</evidence>
<evidence type="ECO:0000256" key="10">
    <source>
        <dbReference type="SAM" id="SignalP"/>
    </source>
</evidence>
<evidence type="ECO:0000256" key="4">
    <source>
        <dbReference type="ARBA" id="ARBA00022801"/>
    </source>
</evidence>
<evidence type="ECO:0000256" key="2">
    <source>
        <dbReference type="ARBA" id="ARBA00022670"/>
    </source>
</evidence>
<evidence type="ECO:0000256" key="6">
    <source>
        <dbReference type="ARBA" id="ARBA00023049"/>
    </source>
</evidence>
<dbReference type="SUPFAM" id="SSF55486">
    <property type="entry name" value="Metalloproteases ('zincins'), catalytic domain"/>
    <property type="match status" value="1"/>
</dbReference>
<dbReference type="EC" id="3.4.24.70" evidence="8"/>
<reference evidence="13 14" key="1">
    <citation type="submission" date="2019-02" db="EMBL/GenBank/DDBJ databases">
        <title>Shewanella sp. D4-2 isolated from Dokdo Island.</title>
        <authorList>
            <person name="Baek K."/>
        </authorList>
    </citation>
    <scope>NUCLEOTIDE SEQUENCE [LARGE SCALE GENOMIC DNA]</scope>
    <source>
        <strain evidence="13 14">D4-2</strain>
    </source>
</reference>
<keyword evidence="10" id="KW-0732">Signal</keyword>
<organism evidence="13 14">
    <name type="scientific">Shewanella maritima</name>
    <dbReference type="NCBI Taxonomy" id="2520507"/>
    <lineage>
        <taxon>Bacteria</taxon>
        <taxon>Pseudomonadati</taxon>
        <taxon>Pseudomonadota</taxon>
        <taxon>Gammaproteobacteria</taxon>
        <taxon>Alteromonadales</taxon>
        <taxon>Shewanellaceae</taxon>
        <taxon>Shewanella</taxon>
    </lineage>
</organism>
<dbReference type="InterPro" id="IPR034005">
    <property type="entry name" value="M3A_DCP"/>
</dbReference>
<proteinExistence type="inferred from homology"/>
<dbReference type="GO" id="GO:0046872">
    <property type="term" value="F:metal ion binding"/>
    <property type="evidence" value="ECO:0007669"/>
    <property type="project" value="UniProtKB-UniRule"/>
</dbReference>
<dbReference type="Gene3D" id="1.10.1370.10">
    <property type="entry name" value="Neurolysin, domain 3"/>
    <property type="match status" value="1"/>
</dbReference>
<keyword evidence="2 9" id="KW-0645">Protease</keyword>
<evidence type="ECO:0000256" key="7">
    <source>
        <dbReference type="ARBA" id="ARBA00024603"/>
    </source>
</evidence>
<dbReference type="EMBL" id="CP036200">
    <property type="protein sequence ID" value="QBF83779.1"/>
    <property type="molecule type" value="Genomic_DNA"/>
</dbReference>
<comment type="similarity">
    <text evidence="1 9">Belongs to the peptidase M3 family.</text>
</comment>
<accession>A0A411PJP2</accession>
<evidence type="ECO:0000256" key="1">
    <source>
        <dbReference type="ARBA" id="ARBA00006040"/>
    </source>
</evidence>
<evidence type="ECO:0000259" key="12">
    <source>
        <dbReference type="Pfam" id="PF19310"/>
    </source>
</evidence>
<keyword evidence="3 9" id="KW-0479">Metal-binding</keyword>
<dbReference type="GO" id="GO:0006508">
    <property type="term" value="P:proteolysis"/>
    <property type="evidence" value="ECO:0007669"/>
    <property type="project" value="UniProtKB-KW"/>
</dbReference>
<name>A0A411PJP2_9GAMM</name>
<dbReference type="Pfam" id="PF01432">
    <property type="entry name" value="Peptidase_M3"/>
    <property type="match status" value="1"/>
</dbReference>
<dbReference type="GO" id="GO:0005829">
    <property type="term" value="C:cytosol"/>
    <property type="evidence" value="ECO:0007669"/>
    <property type="project" value="TreeGrafter"/>
</dbReference>
<protein>
    <recommendedName>
        <fullName evidence="8">oligopeptidase A</fullName>
        <ecNumber evidence="8">3.4.24.70</ecNumber>
    </recommendedName>
</protein>
<evidence type="ECO:0000256" key="8">
    <source>
        <dbReference type="ARBA" id="ARBA00026100"/>
    </source>
</evidence>
<keyword evidence="6 9" id="KW-0482">Metalloprotease</keyword>